<gene>
    <name evidence="4" type="ORF">LNKW23_37240</name>
</gene>
<feature type="domain" description="FAD dependent oxidoreductase" evidence="2">
    <location>
        <begin position="6"/>
        <end position="275"/>
    </location>
</feature>
<dbReference type="RefSeq" id="WP_352231111.1">
    <property type="nucleotide sequence ID" value="NZ_BSYI01000037.1"/>
</dbReference>
<dbReference type="Pfam" id="PF16350">
    <property type="entry name" value="FAO_M"/>
    <property type="match status" value="1"/>
</dbReference>
<evidence type="ECO:0000313" key="5">
    <source>
        <dbReference type="Proteomes" id="UP001239909"/>
    </source>
</evidence>
<keyword evidence="5" id="KW-1185">Reference proteome</keyword>
<dbReference type="Pfam" id="PF01266">
    <property type="entry name" value="DAO"/>
    <property type="match status" value="1"/>
</dbReference>
<keyword evidence="1" id="KW-0560">Oxidoreductase</keyword>
<dbReference type="PANTHER" id="PTHR13847">
    <property type="entry name" value="SARCOSINE DEHYDROGENASE-RELATED"/>
    <property type="match status" value="1"/>
</dbReference>
<sequence>MRLLTDQDNVDASHHIISVAKGLGIDFDLLDPAEAVRRNPLVSGDGLLGALWDDLDGDIDPAQLCQALARRARKAGAEINRNCPVTGLTQKPGNEWIVHTDRGDIAAEHVVIAAGYRVGEIGGMLDIGYPVIAMEHMYFLTEDIPDLAGREGRVPMVRCPCDSFYTRQERQGLLVGIYEHNCRTFGMDGIDPDFVNALCPDDLDRLLPRMAPIFERLPCLGNVGIRSVVNGPIAYVADAGPLVGKQPGRRNLWSTNGIRVGIGEGGGYGKMLAQMMVHGETEWDTWQLDLRRITSFANTEYTALKAVEDYRHQFRWHMPHEHRPAGRPAKTPPLYPLLQAKGAAFGVVNGWERTSF</sequence>
<evidence type="ECO:0000259" key="3">
    <source>
        <dbReference type="Pfam" id="PF16350"/>
    </source>
</evidence>
<comment type="caution">
    <text evidence="4">The sequence shown here is derived from an EMBL/GenBank/DDBJ whole genome shotgun (WGS) entry which is preliminary data.</text>
</comment>
<evidence type="ECO:0000313" key="4">
    <source>
        <dbReference type="EMBL" id="GMG84508.1"/>
    </source>
</evidence>
<dbReference type="Gene3D" id="3.50.50.60">
    <property type="entry name" value="FAD/NAD(P)-binding domain"/>
    <property type="match status" value="1"/>
</dbReference>
<dbReference type="InterPro" id="IPR032503">
    <property type="entry name" value="FAO_M"/>
</dbReference>
<dbReference type="InterPro" id="IPR036188">
    <property type="entry name" value="FAD/NAD-bd_sf"/>
</dbReference>
<dbReference type="SUPFAM" id="SSF54373">
    <property type="entry name" value="FAD-linked reductases, C-terminal domain"/>
    <property type="match status" value="1"/>
</dbReference>
<evidence type="ECO:0000256" key="1">
    <source>
        <dbReference type="ARBA" id="ARBA00023002"/>
    </source>
</evidence>
<reference evidence="4 5" key="1">
    <citation type="submission" date="2023-04" db="EMBL/GenBank/DDBJ databases">
        <title>Marinoamorphus aggregata gen. nov., sp. Nov., isolate from tissue of brittle star Ophioplocus japonicus.</title>
        <authorList>
            <person name="Kawano K."/>
            <person name="Sawayama S."/>
            <person name="Nakagawa S."/>
        </authorList>
    </citation>
    <scope>NUCLEOTIDE SEQUENCE [LARGE SCALE GENOMIC DNA]</scope>
    <source>
        <strain evidence="4 5">NKW23</strain>
    </source>
</reference>
<dbReference type="SUPFAM" id="SSF51905">
    <property type="entry name" value="FAD/NAD(P)-binding domain"/>
    <property type="match status" value="1"/>
</dbReference>
<dbReference type="EMBL" id="BSYI01000037">
    <property type="protein sequence ID" value="GMG84508.1"/>
    <property type="molecule type" value="Genomic_DNA"/>
</dbReference>
<dbReference type="PANTHER" id="PTHR13847:SF193">
    <property type="entry name" value="PYRUVATE DEHYDROGENASE PHOSPHATASE REGULATORY SUBUNIT, MITOCHONDRIAL"/>
    <property type="match status" value="1"/>
</dbReference>
<protein>
    <submittedName>
        <fullName evidence="4">Uncharacterized protein</fullName>
    </submittedName>
</protein>
<feature type="domain" description="FAD dependent oxidoreductase central" evidence="3">
    <location>
        <begin position="278"/>
        <end position="331"/>
    </location>
</feature>
<organism evidence="4 5">
    <name type="scientific">Paralimibaculum aggregatum</name>
    <dbReference type="NCBI Taxonomy" id="3036245"/>
    <lineage>
        <taxon>Bacteria</taxon>
        <taxon>Pseudomonadati</taxon>
        <taxon>Pseudomonadota</taxon>
        <taxon>Alphaproteobacteria</taxon>
        <taxon>Rhodobacterales</taxon>
        <taxon>Paracoccaceae</taxon>
        <taxon>Paralimibaculum</taxon>
    </lineage>
</organism>
<dbReference type="InterPro" id="IPR006076">
    <property type="entry name" value="FAD-dep_OxRdtase"/>
</dbReference>
<dbReference type="Gene3D" id="3.30.9.10">
    <property type="entry name" value="D-Amino Acid Oxidase, subunit A, domain 2"/>
    <property type="match status" value="1"/>
</dbReference>
<dbReference type="Proteomes" id="UP001239909">
    <property type="component" value="Unassembled WGS sequence"/>
</dbReference>
<proteinExistence type="predicted"/>
<evidence type="ECO:0000259" key="2">
    <source>
        <dbReference type="Pfam" id="PF01266"/>
    </source>
</evidence>
<accession>A0ABQ6LRB8</accession>
<name>A0ABQ6LRB8_9RHOB</name>